<keyword evidence="3" id="KW-0732">Signal</keyword>
<evidence type="ECO:0000256" key="2">
    <source>
        <dbReference type="ARBA" id="ARBA00007399"/>
    </source>
</evidence>
<organism evidence="8 9">
    <name type="scientific">Photobacterium angustum</name>
    <dbReference type="NCBI Taxonomy" id="661"/>
    <lineage>
        <taxon>Bacteria</taxon>
        <taxon>Pseudomonadati</taxon>
        <taxon>Pseudomonadota</taxon>
        <taxon>Gammaproteobacteria</taxon>
        <taxon>Vibrionales</taxon>
        <taxon>Vibrionaceae</taxon>
        <taxon>Photobacterium</taxon>
    </lineage>
</organism>
<evidence type="ECO:0000313" key="9">
    <source>
        <dbReference type="Proteomes" id="UP000241440"/>
    </source>
</evidence>
<dbReference type="InterPro" id="IPR008962">
    <property type="entry name" value="PapD-like_sf"/>
</dbReference>
<evidence type="ECO:0000259" key="7">
    <source>
        <dbReference type="Pfam" id="PF02753"/>
    </source>
</evidence>
<feature type="domain" description="Pili assembly chaperone N-terminal" evidence="6">
    <location>
        <begin position="37"/>
        <end position="155"/>
    </location>
</feature>
<dbReference type="Pfam" id="PF02753">
    <property type="entry name" value="PapD_C"/>
    <property type="match status" value="1"/>
</dbReference>
<dbReference type="InterPro" id="IPR050643">
    <property type="entry name" value="Periplasmic_pilus_chap"/>
</dbReference>
<dbReference type="InterPro" id="IPR036316">
    <property type="entry name" value="Pili_assmbl_chap_C_dom_sf"/>
</dbReference>
<dbReference type="InterPro" id="IPR016147">
    <property type="entry name" value="Pili_assmbl_chaperone_N"/>
</dbReference>
<dbReference type="Pfam" id="PF00345">
    <property type="entry name" value="PapD_N"/>
    <property type="match status" value="1"/>
</dbReference>
<dbReference type="PRINTS" id="PR00969">
    <property type="entry name" value="CHAPERONPILI"/>
</dbReference>
<accession>A0A855SGX6</accession>
<evidence type="ECO:0000256" key="5">
    <source>
        <dbReference type="ARBA" id="ARBA00023186"/>
    </source>
</evidence>
<evidence type="ECO:0000259" key="6">
    <source>
        <dbReference type="Pfam" id="PF00345"/>
    </source>
</evidence>
<protein>
    <submittedName>
        <fullName evidence="8">Fimbrial chaperone protein</fullName>
    </submittedName>
</protein>
<dbReference type="Gene3D" id="2.60.40.10">
    <property type="entry name" value="Immunoglobulins"/>
    <property type="match status" value="2"/>
</dbReference>
<dbReference type="InterPro" id="IPR016148">
    <property type="entry name" value="Pili_assmbl_chaperone_C"/>
</dbReference>
<reference evidence="8 9" key="1">
    <citation type="submission" date="2018-01" db="EMBL/GenBank/DDBJ databases">
        <title>Whole genome sequencing of Histamine producing bacteria.</title>
        <authorList>
            <person name="Butler K."/>
        </authorList>
    </citation>
    <scope>NUCLEOTIDE SEQUENCE [LARGE SCALE GENOMIC DNA]</scope>
    <source>
        <strain evidence="8 9">A2-1</strain>
    </source>
</reference>
<evidence type="ECO:0000313" key="8">
    <source>
        <dbReference type="EMBL" id="PSX08214.1"/>
    </source>
</evidence>
<comment type="caution">
    <text evidence="8">The sequence shown here is derived from an EMBL/GenBank/DDBJ whole genome shotgun (WGS) entry which is preliminary data.</text>
</comment>
<dbReference type="EMBL" id="PYOY01000003">
    <property type="protein sequence ID" value="PSX08214.1"/>
    <property type="molecule type" value="Genomic_DNA"/>
</dbReference>
<dbReference type="AlphaFoldDB" id="A0A855SGX6"/>
<name>A0A855SGX6_PHOAN</name>
<evidence type="ECO:0000256" key="4">
    <source>
        <dbReference type="ARBA" id="ARBA00022764"/>
    </source>
</evidence>
<dbReference type="SUPFAM" id="SSF49584">
    <property type="entry name" value="Periplasmic chaperone C-domain"/>
    <property type="match status" value="1"/>
</dbReference>
<dbReference type="GO" id="GO:0071555">
    <property type="term" value="P:cell wall organization"/>
    <property type="evidence" value="ECO:0007669"/>
    <property type="project" value="InterPro"/>
</dbReference>
<evidence type="ECO:0000256" key="1">
    <source>
        <dbReference type="ARBA" id="ARBA00004418"/>
    </source>
</evidence>
<proteinExistence type="inferred from homology"/>
<comment type="similarity">
    <text evidence="2">Belongs to the periplasmic pilus chaperone family.</text>
</comment>
<dbReference type="GO" id="GO:0030288">
    <property type="term" value="C:outer membrane-bounded periplasmic space"/>
    <property type="evidence" value="ECO:0007669"/>
    <property type="project" value="InterPro"/>
</dbReference>
<gene>
    <name evidence="8" type="ORF">C0W41_09410</name>
</gene>
<dbReference type="PANTHER" id="PTHR30251">
    <property type="entry name" value="PILUS ASSEMBLY CHAPERONE"/>
    <property type="match status" value="1"/>
</dbReference>
<dbReference type="Proteomes" id="UP000241440">
    <property type="component" value="Unassembled WGS sequence"/>
</dbReference>
<comment type="subcellular location">
    <subcellularLocation>
        <location evidence="1">Periplasm</location>
    </subcellularLocation>
</comment>
<evidence type="ECO:0000256" key="3">
    <source>
        <dbReference type="ARBA" id="ARBA00022729"/>
    </source>
</evidence>
<feature type="domain" description="Pili assembly chaperone C-terminal" evidence="7">
    <location>
        <begin position="179"/>
        <end position="240"/>
    </location>
</feature>
<dbReference type="PANTHER" id="PTHR30251:SF2">
    <property type="entry name" value="FIMBRIAL CHAPERONE YADV-RELATED"/>
    <property type="match status" value="1"/>
</dbReference>
<dbReference type="InterPro" id="IPR001829">
    <property type="entry name" value="Pili_assmbl_chaperone_bac"/>
</dbReference>
<keyword evidence="5" id="KW-0143">Chaperone</keyword>
<keyword evidence="4" id="KW-0574">Periplasm</keyword>
<dbReference type="SUPFAM" id="SSF49354">
    <property type="entry name" value="PapD-like"/>
    <property type="match status" value="1"/>
</dbReference>
<dbReference type="InterPro" id="IPR013783">
    <property type="entry name" value="Ig-like_fold"/>
</dbReference>
<sequence>MKLKIYIANNAEVLMKNHLISFCLVSCMLLSSSVYAGLKMNKTRYIYNEGQGDITVKIVNDSDVNYGGQVWIDNLNEINTNSVNFIVLPSMFKIVKNGRQIIRLKKIGNTIRKDQESLFFINVLEMPPRPKDAPDSFMQIALQTKVKLIYRPISLQKTRLEAEKEIKIEKVNHGYKIINPTSYYFAISKVIVDGKLIQLNKSVDQKLGLFSPKSSIDLSGIKIKSSSKITIYALDDFGTSREYIING</sequence>